<dbReference type="EMBL" id="LTAO01000018">
    <property type="protein sequence ID" value="KYG30561.1"/>
    <property type="molecule type" value="Genomic_DNA"/>
</dbReference>
<organism evidence="4 5">
    <name type="scientific">Alkalihalobacillus trypoxylicola</name>
    <dbReference type="NCBI Taxonomy" id="519424"/>
    <lineage>
        <taxon>Bacteria</taxon>
        <taxon>Bacillati</taxon>
        <taxon>Bacillota</taxon>
        <taxon>Bacilli</taxon>
        <taxon>Bacillales</taxon>
        <taxon>Bacillaceae</taxon>
        <taxon>Alkalihalobacillus</taxon>
    </lineage>
</organism>
<dbReference type="InterPro" id="IPR036663">
    <property type="entry name" value="Fumarylacetoacetase_C_sf"/>
</dbReference>
<evidence type="ECO:0000256" key="1">
    <source>
        <dbReference type="ARBA" id="ARBA00010211"/>
    </source>
</evidence>
<dbReference type="GO" id="GO:0018773">
    <property type="term" value="F:acetylpyruvate hydrolase activity"/>
    <property type="evidence" value="ECO:0007669"/>
    <property type="project" value="TreeGrafter"/>
</dbReference>
<dbReference type="PANTHER" id="PTHR11820">
    <property type="entry name" value="ACYLPYRUVASE"/>
    <property type="match status" value="1"/>
</dbReference>
<evidence type="ECO:0000313" key="4">
    <source>
        <dbReference type="EMBL" id="KYG30561.1"/>
    </source>
</evidence>
<protein>
    <recommendedName>
        <fullName evidence="3">Fumarylacetoacetase-like C-terminal domain-containing protein</fullName>
    </recommendedName>
</protein>
<dbReference type="SUPFAM" id="SSF56529">
    <property type="entry name" value="FAH"/>
    <property type="match status" value="1"/>
</dbReference>
<dbReference type="PANTHER" id="PTHR11820:SF7">
    <property type="entry name" value="ACYLPYRUVASE FAHD1, MITOCHONDRIAL"/>
    <property type="match status" value="1"/>
</dbReference>
<feature type="domain" description="Fumarylacetoacetase-like C-terminal" evidence="3">
    <location>
        <begin position="85"/>
        <end position="281"/>
    </location>
</feature>
<dbReference type="AlphaFoldDB" id="A0A161Q3I4"/>
<dbReference type="RefSeq" id="WP_061948943.1">
    <property type="nucleotide sequence ID" value="NZ_LTAO01000018.1"/>
</dbReference>
<dbReference type="STRING" id="519424.AZF04_19500"/>
<keyword evidence="2" id="KW-0479">Metal-binding</keyword>
<evidence type="ECO:0000256" key="2">
    <source>
        <dbReference type="ARBA" id="ARBA00022723"/>
    </source>
</evidence>
<dbReference type="Gene3D" id="3.90.850.10">
    <property type="entry name" value="Fumarylacetoacetase-like, C-terminal domain"/>
    <property type="match status" value="1"/>
</dbReference>
<evidence type="ECO:0000259" key="3">
    <source>
        <dbReference type="Pfam" id="PF01557"/>
    </source>
</evidence>
<dbReference type="InterPro" id="IPR011234">
    <property type="entry name" value="Fumarylacetoacetase-like_C"/>
</dbReference>
<reference evidence="4" key="1">
    <citation type="submission" date="2016-02" db="EMBL/GenBank/DDBJ databases">
        <title>Genome sequence of Bacillus trypoxylicola KCTC 13244(T).</title>
        <authorList>
            <person name="Jeong H."/>
            <person name="Park S.-H."/>
            <person name="Choi S.-K."/>
        </authorList>
    </citation>
    <scope>NUCLEOTIDE SEQUENCE [LARGE SCALE GENOMIC DNA]</scope>
    <source>
        <strain evidence="4">KCTC 13244</strain>
    </source>
</reference>
<sequence>MKLSTIKLNGKEESAFYFDSGYIPLSIINQHFHVQWPLSFESILKEGLYESVLEWYQQHENELKVMEKVGFDQAISAPLFRSPGKIIGIGMNYENNLGKHQDYIEPVSFMKPSTSIVGQGAYIIIPSFSKETTAEAELAIIIKEDCKNVSVAEAPNKIAGYTTSLDMTEAAIHRENPRYLTRAKGFDTFLSIGPTFLSASEINNLEQLEVKTVKNGEEIAKNNVTNMRYSPYFIVSFLSQSLTLKAGDILLTGTPGSVEINDGDEVSCQINNFPVLINKVRVESVSL</sequence>
<dbReference type="GO" id="GO:0046872">
    <property type="term" value="F:metal ion binding"/>
    <property type="evidence" value="ECO:0007669"/>
    <property type="project" value="UniProtKB-KW"/>
</dbReference>
<proteinExistence type="inferred from homology"/>
<dbReference type="OrthoDB" id="9805307at2"/>
<keyword evidence="5" id="KW-1185">Reference proteome</keyword>
<accession>A0A161Q3I4</accession>
<dbReference type="Proteomes" id="UP000075806">
    <property type="component" value="Unassembled WGS sequence"/>
</dbReference>
<comment type="similarity">
    <text evidence="1">Belongs to the FAH family.</text>
</comment>
<gene>
    <name evidence="4" type="ORF">AZF04_19500</name>
</gene>
<dbReference type="Pfam" id="PF01557">
    <property type="entry name" value="FAA_hydrolase"/>
    <property type="match status" value="1"/>
</dbReference>
<name>A0A161Q3I4_9BACI</name>
<comment type="caution">
    <text evidence="4">The sequence shown here is derived from an EMBL/GenBank/DDBJ whole genome shotgun (WGS) entry which is preliminary data.</text>
</comment>
<evidence type="ECO:0000313" key="5">
    <source>
        <dbReference type="Proteomes" id="UP000075806"/>
    </source>
</evidence>